<feature type="compositionally biased region" description="Basic and acidic residues" evidence="1">
    <location>
        <begin position="1149"/>
        <end position="1165"/>
    </location>
</feature>
<protein>
    <recommendedName>
        <fullName evidence="4">OTU domain-containing protein</fullName>
    </recommendedName>
</protein>
<keyword evidence="3" id="KW-1185">Reference proteome</keyword>
<dbReference type="CDD" id="cd22744">
    <property type="entry name" value="OTU"/>
    <property type="match status" value="1"/>
</dbReference>
<gene>
    <name evidence="2" type="ORF">BLNAU_17596</name>
</gene>
<organism evidence="2 3">
    <name type="scientific">Blattamonas nauphoetae</name>
    <dbReference type="NCBI Taxonomy" id="2049346"/>
    <lineage>
        <taxon>Eukaryota</taxon>
        <taxon>Metamonada</taxon>
        <taxon>Preaxostyla</taxon>
        <taxon>Oxymonadida</taxon>
        <taxon>Blattamonas</taxon>
    </lineage>
</organism>
<evidence type="ECO:0008006" key="4">
    <source>
        <dbReference type="Google" id="ProtNLM"/>
    </source>
</evidence>
<feature type="compositionally biased region" description="Basic and acidic residues" evidence="1">
    <location>
        <begin position="1113"/>
        <end position="1127"/>
    </location>
</feature>
<feature type="compositionally biased region" description="Low complexity" evidence="1">
    <location>
        <begin position="256"/>
        <end position="265"/>
    </location>
</feature>
<sequence length="1983" mass="224086">MSVSASFCAVRLRLESVLVFSAFRPPLVSLRSLQLQISPLSARTALSDPLHSHPSPLCPIHISLPLPSPSPPIPPVSSSHFFQTRLEYTRVGGSFNSFAFLRSGESCLLRCPAALLTNTIFRDSTGAGEPGLAVSSVCAVSAVLISLAVASALSADRSVEWRCRLGSIPTLSDYAPHPSTTPKSGCWSTHSHPQLADVIEGSVGLGLASSRVLPHFLHLRSACSVHFRRRPSFEDTRGCGCQHAPPAASAPLRAHSPSPLTPLSRSPPLKHSSLVSHIESVSLNILYNCVLQAASTTRDGLDPRYHKTIQKQFTEFTSAYDSFPDEIKSKVQSRYHQYTSWWSNHQLDNLDSERFREIHNKLQKVLKLQETKATKDMNSWENEKQKIFRNLLISIDSSIIPLRQTEILNFEEETEHAKPMNKANYMYKSVPTSHGKNNFIKSPIDLFFRPSTYSLFSHIFFNSNGYAKTCALRDTDTSIFHVVTGTPGIGKSSIRMPLISLAMSLGANKVKTARHGEPSFIFENQNEINYDTEQILCDYDEQSCQDSPLDPIGNASVTINRKHRPTVTISRDAFCYTYDVTMYAPTSKNEIYDPTQVYSSPQYLGELKVPSIHHFPHFFKLFVNKDNQVENRLQGTTWHIVDDFVLRSSNIDPHSHVVLLTSPAKKRWIDITEYKAQHDPVLLYNVPTLLYPEMIHMFNAIPCPYEYNVNPTSRMMEAQNSIREQGMIPQDVLTSCVLNCEYRFIHPSSPQFDPVNWFTQLATQDSVRMVEDRTTRKKCESTKLNLISRYNQHLRAAGFDKDHSEGHLSAVEEGLTLTQLRPMEPIGRHTHRQAPVSFPKTDFSLCEKMSYSWNIPTITVPEITSFNRHAGEAYDPQWDFLFQHCVDKEALACFSHPSNADEMSDADEDFVSGGRRAHWARMQIVTGHLIPNHVPNGAFDSVVVIFRLVKESDELHTLGIVFLKGTTDSKPDISDESVRLMKKWCFILKTLYNLKRVQIFPSFLVVTDSNGRSRFSPNSMQKLRSFIPEQNRWVSQFEAKDDIEVGNVRIRPMTASAAPVLARFVDLEVNHNPHMVRCAFCGSLVAVNFPNHYCEAVRDHKPTIPQNPNLIDALDRSNKTEPESVEEHIQMEQLNQHGFSFTQTEIEFVEERPKRGKQKEKQSKDTKRKRGGKQEDQSKATTLDAEEMQEDQSTEIHTVTIYVDFVSTKSHIQQKKVNSGLWPRIQSSSSQSAFVQVTCSSEIPGTPDFYRLPSRSQIPEVEGAALPLNQSQSKDALREPSHVVRPGASTQSLGQCLNDSSTIMEAHRLWCGGSKLGFTNDGNWRYRPIKLGKQPFQSLEFDVPTVNFTDPTLETQYMLPAGANASLGRITVCSEQGRDYIQTKRIEYESFWQSLNRKTPPPTLASTLQSDTNTLIKKIQRCGNETENCQLECILAKGLLLQSRLSLQSGNLKDAISFFGQSKEHMELNDTAEVEYELMETMQDCENEVMRSHPTCLEAIKLLQRSRLCLQSEDLEMAIFLFEKSKEHMEMNGTADVESALKRVVENALNCFRMDWRQWIPERPSLPILLSPSFDMLRSHLQRVEEHVATLGSLLERSEVEIPMTDESRRRMAKDPILQALKEGLSLQLLIAWRTGSRDQVIFFQNELSALSKFDGSVDQQQMSTPFKSEEEQIVELDIGVMTKAIEDILNTTRTRCGQWRTLVRQHQQALSSARQPSGNLEGDGSANKLKMMIGRNVSVSGVLPIDPNMPNEIRMNAQLNIDRISAIIVVCHPKLKETGHNEVINDLYQMMSDMTSIVTKTSNLTQNVKNLEFESSDFMMIDDPKEKPSLSEEHNTTLYEKDTGKQKRGDSTDSGLYGAPFKPDKRMQISSLQQFRDAWPGFDVCEVDSDGNCGLQAIQASLTQEELAMWERNHPHFNEVGIDSRWISQSDLTTLAFLIGRPIACHYQTCGMNTYGIDHDGATIHIGLLNNSHYVAMRKKQN</sequence>
<name>A0ABQ9X6P1_9EUKA</name>
<feature type="compositionally biased region" description="Basic and acidic residues" evidence="1">
    <location>
        <begin position="1823"/>
        <end position="1852"/>
    </location>
</feature>
<feature type="region of interest" description="Disordered" evidence="1">
    <location>
        <begin position="1148"/>
        <end position="1192"/>
    </location>
</feature>
<evidence type="ECO:0000313" key="2">
    <source>
        <dbReference type="EMBL" id="KAK2947446.1"/>
    </source>
</evidence>
<feature type="region of interest" description="Disordered" evidence="1">
    <location>
        <begin position="1105"/>
        <end position="1127"/>
    </location>
</feature>
<proteinExistence type="predicted"/>
<evidence type="ECO:0000256" key="1">
    <source>
        <dbReference type="SAM" id="MobiDB-lite"/>
    </source>
</evidence>
<comment type="caution">
    <text evidence="2">The sequence shown here is derived from an EMBL/GenBank/DDBJ whole genome shotgun (WGS) entry which is preliminary data.</text>
</comment>
<reference evidence="2 3" key="1">
    <citation type="journal article" date="2022" name="bioRxiv">
        <title>Genomics of Preaxostyla Flagellates Illuminates Evolutionary Transitions and the Path Towards Mitochondrial Loss.</title>
        <authorList>
            <person name="Novak L.V.F."/>
            <person name="Treitli S.C."/>
            <person name="Pyrih J."/>
            <person name="Halakuc P."/>
            <person name="Pipaliya S.V."/>
            <person name="Vacek V."/>
            <person name="Brzon O."/>
            <person name="Soukal P."/>
            <person name="Eme L."/>
            <person name="Dacks J.B."/>
            <person name="Karnkowska A."/>
            <person name="Elias M."/>
            <person name="Hampl V."/>
        </authorList>
    </citation>
    <scope>NUCLEOTIDE SEQUENCE [LARGE SCALE GENOMIC DNA]</scope>
    <source>
        <strain evidence="2">NAU3</strain>
        <tissue evidence="2">Gut</tissue>
    </source>
</reference>
<feature type="region of interest" description="Disordered" evidence="1">
    <location>
        <begin position="1270"/>
        <end position="1294"/>
    </location>
</feature>
<feature type="region of interest" description="Disordered" evidence="1">
    <location>
        <begin position="1822"/>
        <end position="1857"/>
    </location>
</feature>
<evidence type="ECO:0000313" key="3">
    <source>
        <dbReference type="Proteomes" id="UP001281761"/>
    </source>
</evidence>
<accession>A0ABQ9X6P1</accession>
<feature type="region of interest" description="Disordered" evidence="1">
    <location>
        <begin position="238"/>
        <end position="265"/>
    </location>
</feature>
<dbReference type="Proteomes" id="UP001281761">
    <property type="component" value="Unassembled WGS sequence"/>
</dbReference>
<dbReference type="EMBL" id="JARBJD010000200">
    <property type="protein sequence ID" value="KAK2947446.1"/>
    <property type="molecule type" value="Genomic_DNA"/>
</dbReference>